<evidence type="ECO:0000313" key="6">
    <source>
        <dbReference type="Proteomes" id="UP000293036"/>
    </source>
</evidence>
<evidence type="ECO:0000313" key="5">
    <source>
        <dbReference type="EMBL" id="TBW22990.1"/>
    </source>
</evidence>
<dbReference type="OrthoDB" id="5244088at2"/>
<gene>
    <name evidence="5" type="ORF">EZJ44_03640</name>
</gene>
<dbReference type="InterPro" id="IPR050356">
    <property type="entry name" value="SulA_CellDiv_inhibitor"/>
</dbReference>
<dbReference type="Gene3D" id="3.30.70.270">
    <property type="match status" value="1"/>
</dbReference>
<protein>
    <recommendedName>
        <fullName evidence="4">UmuC domain-containing protein</fullName>
    </recommendedName>
</protein>
<keyword evidence="2" id="KW-0227">DNA damage</keyword>
<keyword evidence="6" id="KW-1185">Reference proteome</keyword>
<evidence type="ECO:0000256" key="3">
    <source>
        <dbReference type="ARBA" id="ARBA00025589"/>
    </source>
</evidence>
<dbReference type="EMBL" id="SJDT01000002">
    <property type="protein sequence ID" value="TBW22990.1"/>
    <property type="molecule type" value="Genomic_DNA"/>
</dbReference>
<organism evidence="5 6">
    <name type="scientific">Arcanobacterium bovis</name>
    <dbReference type="NCBI Taxonomy" id="2529275"/>
    <lineage>
        <taxon>Bacteria</taxon>
        <taxon>Bacillati</taxon>
        <taxon>Actinomycetota</taxon>
        <taxon>Actinomycetes</taxon>
        <taxon>Actinomycetales</taxon>
        <taxon>Actinomycetaceae</taxon>
        <taxon>Arcanobacterium</taxon>
    </lineage>
</organism>
<dbReference type="Pfam" id="PF00817">
    <property type="entry name" value="IMS"/>
    <property type="match status" value="1"/>
</dbReference>
<feature type="domain" description="UmuC" evidence="4">
    <location>
        <begin position="25"/>
        <end position="146"/>
    </location>
</feature>
<name>A0A4Q9V1J8_9ACTO</name>
<evidence type="ECO:0000256" key="2">
    <source>
        <dbReference type="ARBA" id="ARBA00022763"/>
    </source>
</evidence>
<dbReference type="Proteomes" id="UP000293036">
    <property type="component" value="Unassembled WGS sequence"/>
</dbReference>
<dbReference type="InterPro" id="IPR043128">
    <property type="entry name" value="Rev_trsase/Diguanyl_cyclase"/>
</dbReference>
<sequence>MHAVVWIPLWPVETLRSHGFIKQQEGVAVYDHNGIVSFDSKAAQLGISYGMKKRYAKASAPEIELVRRRLDLENFNFEKVMKACENFVSSLTILRPGMLIFQTRGAVRMFGSQEKLAEEILGKITEDTGHEAHIGFGEGTLCAILAAYNDQFVENAQTYLDPLPVEALEHACFSPKLQAQMKTFIADLQLLGIATLADLRALDKSLLYSRFGYIAQFAFSLLELEFSLPEQKEELRRYIAVKRNLDPPVTNSESFAFLARELGNELVQLLERESCFAKELCVYVRTSDSKELSRTWHLDAVDVPTIVDRTRWQLKVWMEQLHESDSDDEGQSVTYLEIRAQSLFPAGFSQGVLWGREDSYSELAHKAINRLQALVGQEKVLIPTLKAQLAPNTAYKLEPWECGNNSADKGKDGSWPGAIPRPWPRKILETYEPITICDVQGHVCVVNSLGRFYCVHGCGFVEPVFFNSQRYSGEINSYSAPWLHRRQWWAPKKETDHVWCEVVLDDLHAFLCRWDSAGWRLVGEYT</sequence>
<comment type="caution">
    <text evidence="5">The sequence shown here is derived from an EMBL/GenBank/DDBJ whole genome shotgun (WGS) entry which is preliminary data.</text>
</comment>
<evidence type="ECO:0000256" key="1">
    <source>
        <dbReference type="ARBA" id="ARBA00010945"/>
    </source>
</evidence>
<dbReference type="SUPFAM" id="SSF56672">
    <property type="entry name" value="DNA/RNA polymerases"/>
    <property type="match status" value="1"/>
</dbReference>
<dbReference type="InterPro" id="IPR043502">
    <property type="entry name" value="DNA/RNA_pol_sf"/>
</dbReference>
<dbReference type="InterPro" id="IPR001126">
    <property type="entry name" value="UmuC"/>
</dbReference>
<dbReference type="PANTHER" id="PTHR35369:SF2">
    <property type="entry name" value="BLR3025 PROTEIN"/>
    <property type="match status" value="1"/>
</dbReference>
<accession>A0A4Q9V1J8</accession>
<dbReference type="AlphaFoldDB" id="A0A4Q9V1J8"/>
<reference evidence="5 6" key="1">
    <citation type="submission" date="2019-02" db="EMBL/GenBank/DDBJ databases">
        <title>Arcanobacterium bovis sp. nov., isolated from the milk of a cow with mastitis.</title>
        <authorList>
            <person name="Sammra O."/>
            <person name="Foster G."/>
            <person name="Hassan A."/>
            <person name="Alssahen M."/>
            <person name="Laemmler C."/>
            <person name="Borowiak M."/>
            <person name="Malorny B."/>
            <person name="Abdulmawjood A."/>
        </authorList>
    </citation>
    <scope>NUCLEOTIDE SEQUENCE [LARGE SCALE GENOMIC DNA]</scope>
    <source>
        <strain evidence="5 6">C605018/01/1</strain>
    </source>
</reference>
<dbReference type="Gene3D" id="3.40.1170.60">
    <property type="match status" value="1"/>
</dbReference>
<evidence type="ECO:0000259" key="4">
    <source>
        <dbReference type="Pfam" id="PF00817"/>
    </source>
</evidence>
<comment type="function">
    <text evidence="3">Poorly processive, error-prone DNA polymerase involved in untargeted mutagenesis. Copies undamaged DNA at stalled replication forks, which arise in vivo from mismatched or misaligned primer ends. These misaligned primers can be extended by PolIV. Exhibits no 3'-5' exonuclease (proofreading) activity. May be involved in translesional synthesis, in conjunction with the beta clamp from PolIII.</text>
</comment>
<comment type="similarity">
    <text evidence="1">Belongs to the DNA polymerase type-Y family.</text>
</comment>
<dbReference type="GO" id="GO:0006281">
    <property type="term" value="P:DNA repair"/>
    <property type="evidence" value="ECO:0007669"/>
    <property type="project" value="InterPro"/>
</dbReference>
<dbReference type="PANTHER" id="PTHR35369">
    <property type="entry name" value="BLR3025 PROTEIN-RELATED"/>
    <property type="match status" value="1"/>
</dbReference>
<dbReference type="RefSeq" id="WP_131280197.1">
    <property type="nucleotide sequence ID" value="NZ_JBHSLR010000009.1"/>
</dbReference>
<proteinExistence type="inferred from homology"/>